<dbReference type="PANTHER" id="PTHR12526:SF640">
    <property type="entry name" value="COLANIC ACID BIOSYNTHESIS GLYCOSYLTRANSFERASE WCAL-RELATED"/>
    <property type="match status" value="1"/>
</dbReference>
<reference key="1">
    <citation type="submission" date="2010-11" db="EMBL/GenBank/DDBJ databases">
        <title>The complete sequence of chromosome of Isophaera pallida ATCC 43644.</title>
        <authorList>
            <consortium name="US DOE Joint Genome Institute (JGI-PGF)"/>
            <person name="Lucas S."/>
            <person name="Copeland A."/>
            <person name="Lapidus A."/>
            <person name="Bruce D."/>
            <person name="Goodwin L."/>
            <person name="Pitluck S."/>
            <person name="Kyrpides N."/>
            <person name="Mavromatis K."/>
            <person name="Pagani I."/>
            <person name="Ivanova N."/>
            <person name="Saunders E."/>
            <person name="Brettin T."/>
            <person name="Detter J.C."/>
            <person name="Han C."/>
            <person name="Tapia R."/>
            <person name="Land M."/>
            <person name="Hauser L."/>
            <person name="Markowitz V."/>
            <person name="Cheng J.-F."/>
            <person name="Hugenholtz P."/>
            <person name="Woyke T."/>
            <person name="Wu D."/>
            <person name="Eisen J.A."/>
        </authorList>
    </citation>
    <scope>NUCLEOTIDE SEQUENCE</scope>
    <source>
        <strain>ATCC 43644</strain>
    </source>
</reference>
<dbReference type="AlphaFoldDB" id="E8R181"/>
<dbReference type="RefSeq" id="WP_013563576.1">
    <property type="nucleotide sequence ID" value="NC_014962.1"/>
</dbReference>
<evidence type="ECO:0000313" key="5">
    <source>
        <dbReference type="EMBL" id="ADV61287.1"/>
    </source>
</evidence>
<comment type="similarity">
    <text evidence="1">Belongs to the glycosyltransferase group 1 family. Glycosyltransferase 4 subfamily.</text>
</comment>
<dbReference type="KEGG" id="ipa:Isop_0696"/>
<dbReference type="OrthoDB" id="277167at2"/>
<dbReference type="EMBL" id="CP002353">
    <property type="protein sequence ID" value="ADV61287.1"/>
    <property type="molecule type" value="Genomic_DNA"/>
</dbReference>
<dbReference type="SUPFAM" id="SSF53756">
    <property type="entry name" value="UDP-Glycosyltransferase/glycogen phosphorylase"/>
    <property type="match status" value="1"/>
</dbReference>
<accession>E8R181</accession>
<dbReference type="Gene3D" id="3.40.50.2000">
    <property type="entry name" value="Glycogen Phosphorylase B"/>
    <property type="match status" value="2"/>
</dbReference>
<dbReference type="InParanoid" id="E8R181"/>
<keyword evidence="3 5" id="KW-0808">Transferase</keyword>
<dbReference type="STRING" id="575540.Isop_0696"/>
<evidence type="ECO:0000256" key="2">
    <source>
        <dbReference type="ARBA" id="ARBA00022676"/>
    </source>
</evidence>
<proteinExistence type="inferred from homology"/>
<evidence type="ECO:0000256" key="1">
    <source>
        <dbReference type="ARBA" id="ARBA00009481"/>
    </source>
</evidence>
<keyword evidence="2" id="KW-0328">Glycosyltransferase</keyword>
<feature type="region of interest" description="Disordered" evidence="4">
    <location>
        <begin position="207"/>
        <end position="233"/>
    </location>
</feature>
<reference evidence="5 6" key="2">
    <citation type="journal article" date="2011" name="Stand. Genomic Sci.">
        <title>Complete genome sequence of Isosphaera pallida type strain (IS1B).</title>
        <authorList>
            <consortium name="US DOE Joint Genome Institute (JGI-PGF)"/>
            <person name="Goker M."/>
            <person name="Cleland D."/>
            <person name="Saunders E."/>
            <person name="Lapidus A."/>
            <person name="Nolan M."/>
            <person name="Lucas S."/>
            <person name="Hammon N."/>
            <person name="Deshpande S."/>
            <person name="Cheng J.F."/>
            <person name="Tapia R."/>
            <person name="Han C."/>
            <person name="Goodwin L."/>
            <person name="Pitluck S."/>
            <person name="Liolios K."/>
            <person name="Pagani I."/>
            <person name="Ivanova N."/>
            <person name="Mavromatis K."/>
            <person name="Pati A."/>
            <person name="Chen A."/>
            <person name="Palaniappan K."/>
            <person name="Land M."/>
            <person name="Hauser L."/>
            <person name="Chang Y.J."/>
            <person name="Jeffries C.D."/>
            <person name="Detter J.C."/>
            <person name="Beck B."/>
            <person name="Woyke T."/>
            <person name="Bristow J."/>
            <person name="Eisen J.A."/>
            <person name="Markowitz V."/>
            <person name="Hugenholtz P."/>
            <person name="Kyrpides N.C."/>
            <person name="Klenk H.P."/>
        </authorList>
    </citation>
    <scope>NUCLEOTIDE SEQUENCE [LARGE SCALE GENOMIC DNA]</scope>
    <source>
        <strain evidence="6">ATCC 43644 / DSM 9630 / IS1B</strain>
    </source>
</reference>
<name>E8R181_ISOPI</name>
<organism evidence="5 6">
    <name type="scientific">Isosphaera pallida (strain ATCC 43644 / DSM 9630 / IS1B)</name>
    <dbReference type="NCBI Taxonomy" id="575540"/>
    <lineage>
        <taxon>Bacteria</taxon>
        <taxon>Pseudomonadati</taxon>
        <taxon>Planctomycetota</taxon>
        <taxon>Planctomycetia</taxon>
        <taxon>Isosphaerales</taxon>
        <taxon>Isosphaeraceae</taxon>
        <taxon>Isosphaera</taxon>
    </lineage>
</organism>
<dbReference type="Pfam" id="PF13692">
    <property type="entry name" value="Glyco_trans_1_4"/>
    <property type="match status" value="1"/>
</dbReference>
<keyword evidence="6" id="KW-1185">Reference proteome</keyword>
<feature type="compositionally biased region" description="Pro residues" evidence="4">
    <location>
        <begin position="207"/>
        <end position="216"/>
    </location>
</feature>
<dbReference type="GO" id="GO:0016757">
    <property type="term" value="F:glycosyltransferase activity"/>
    <property type="evidence" value="ECO:0007669"/>
    <property type="project" value="UniProtKB-KW"/>
</dbReference>
<gene>
    <name evidence="5" type="ordered locus">Isop_0696</name>
</gene>
<dbReference type="PANTHER" id="PTHR12526">
    <property type="entry name" value="GLYCOSYLTRANSFERASE"/>
    <property type="match status" value="1"/>
</dbReference>
<dbReference type="eggNOG" id="COG0438">
    <property type="taxonomic scope" value="Bacteria"/>
</dbReference>
<feature type="region of interest" description="Disordered" evidence="4">
    <location>
        <begin position="1"/>
        <end position="30"/>
    </location>
</feature>
<protein>
    <submittedName>
        <fullName evidence="5">Glycosyl transferase group 1</fullName>
    </submittedName>
</protein>
<evidence type="ECO:0000256" key="3">
    <source>
        <dbReference type="ARBA" id="ARBA00022679"/>
    </source>
</evidence>
<dbReference type="Proteomes" id="UP000008631">
    <property type="component" value="Chromosome"/>
</dbReference>
<dbReference type="CDD" id="cd03801">
    <property type="entry name" value="GT4_PimA-like"/>
    <property type="match status" value="1"/>
</dbReference>
<sequence length="454" mass="50389">MTGSSEPLTPDPSRRDQPRPGRSVATTVSPGTEPIPILLLEGPLDSWMVLEQLRRLMDRLDRRGFETWAFVSRLPAGIDPVALEREEAILSRQALSLPWLRPLALRRLPWGPGIDGGDPPRPRLIHALQRRLCGLALDLAEHWGIPYYVSVPDFPPDQTRLRLSRRWCQGLIASIPEVAEALVETMAIPAEVIVSIDLGMDPHHAVPPPMDPPLLKRPPVEDSQTAPDLSHGLLDPYESHPGIPIDFEPPEPIEPARRALVVGTTGRGLPRDGLDLFLIAARRVLDAGLDAEFVISPWAGPLQEEELLRRAEWLKLSDRLTFVGHENLIPMFWNVLDLYCQPNRMPTVGRALIRARLEGLPVVASDLPGLSRQIHHDQDGLLVPPRDADALAKAMITLLSDPQRAARLGRAARARALAEHDPDQAADRLAAHYRLALERETQPGPFFQSYSLAT</sequence>
<dbReference type="HOGENOM" id="CLU_602404_0_0_0"/>
<evidence type="ECO:0000313" key="6">
    <source>
        <dbReference type="Proteomes" id="UP000008631"/>
    </source>
</evidence>
<evidence type="ECO:0000256" key="4">
    <source>
        <dbReference type="SAM" id="MobiDB-lite"/>
    </source>
</evidence>